<feature type="transmembrane region" description="Helical" evidence="6">
    <location>
        <begin position="288"/>
        <end position="310"/>
    </location>
</feature>
<dbReference type="Pfam" id="PF00672">
    <property type="entry name" value="HAMP"/>
    <property type="match status" value="1"/>
</dbReference>
<dbReference type="GO" id="GO:0006935">
    <property type="term" value="P:chemotaxis"/>
    <property type="evidence" value="ECO:0007669"/>
    <property type="project" value="UniProtKB-ARBA"/>
</dbReference>
<feature type="domain" description="T-SNARE coiled-coil homology" evidence="8">
    <location>
        <begin position="553"/>
        <end position="600"/>
    </location>
</feature>
<keyword evidence="11" id="KW-1185">Reference proteome</keyword>
<keyword evidence="6" id="KW-0812">Transmembrane</keyword>
<dbReference type="SUPFAM" id="SSF58104">
    <property type="entry name" value="Methyl-accepting chemotaxis protein (MCP) signaling domain"/>
    <property type="match status" value="1"/>
</dbReference>
<name>A0A3N9TIX0_9VIBR</name>
<evidence type="ECO:0000313" key="11">
    <source>
        <dbReference type="Proteomes" id="UP000281112"/>
    </source>
</evidence>
<evidence type="ECO:0000259" key="8">
    <source>
        <dbReference type="PROSITE" id="PS50192"/>
    </source>
</evidence>
<evidence type="ECO:0000259" key="9">
    <source>
        <dbReference type="PROSITE" id="PS50885"/>
    </source>
</evidence>
<dbReference type="CDD" id="cd18774">
    <property type="entry name" value="PDC2_HK_sensor"/>
    <property type="match status" value="1"/>
</dbReference>
<dbReference type="AlphaFoldDB" id="A0A3N9TIX0"/>
<keyword evidence="2" id="KW-1003">Cell membrane</keyword>
<dbReference type="SMART" id="SM00283">
    <property type="entry name" value="MA"/>
    <property type="match status" value="1"/>
</dbReference>
<proteinExistence type="inferred from homology"/>
<dbReference type="CDD" id="cd11386">
    <property type="entry name" value="MCP_signal"/>
    <property type="match status" value="1"/>
</dbReference>
<dbReference type="Proteomes" id="UP000281112">
    <property type="component" value="Unassembled WGS sequence"/>
</dbReference>
<dbReference type="SMART" id="SM00304">
    <property type="entry name" value="HAMP"/>
    <property type="match status" value="1"/>
</dbReference>
<evidence type="ECO:0000259" key="7">
    <source>
        <dbReference type="PROSITE" id="PS50111"/>
    </source>
</evidence>
<comment type="caution">
    <text evidence="10">The sequence shown here is derived from an EMBL/GenBank/DDBJ whole genome shotgun (WGS) entry which is preliminary data.</text>
</comment>
<evidence type="ECO:0000313" key="10">
    <source>
        <dbReference type="EMBL" id="RQW64237.1"/>
    </source>
</evidence>
<dbReference type="CDD" id="cd06225">
    <property type="entry name" value="HAMP"/>
    <property type="match status" value="1"/>
</dbReference>
<evidence type="ECO:0000256" key="3">
    <source>
        <dbReference type="ARBA" id="ARBA00023224"/>
    </source>
</evidence>
<evidence type="ECO:0000256" key="6">
    <source>
        <dbReference type="SAM" id="Phobius"/>
    </source>
</evidence>
<organism evidence="10 11">
    <name type="scientific">Vibrio viridaestus</name>
    <dbReference type="NCBI Taxonomy" id="2487322"/>
    <lineage>
        <taxon>Bacteria</taxon>
        <taxon>Pseudomonadati</taxon>
        <taxon>Pseudomonadota</taxon>
        <taxon>Gammaproteobacteria</taxon>
        <taxon>Vibrionales</taxon>
        <taxon>Vibrionaceae</taxon>
        <taxon>Vibrio</taxon>
    </lineage>
</organism>
<accession>A0A3N9TIX0</accession>
<comment type="subcellular location">
    <subcellularLocation>
        <location evidence="1">Cell inner membrane</location>
        <topology evidence="1">Multi-pass membrane protein</topology>
    </subcellularLocation>
</comment>
<dbReference type="PANTHER" id="PTHR32089:SF55">
    <property type="entry name" value="METHYL ACCEPTING SENSORY TRANSDUCER WITH CACHE_2 SMALL MOLECULE BINDING DOMAIN"/>
    <property type="match status" value="1"/>
</dbReference>
<feature type="domain" description="Methyl-accepting transducer" evidence="7">
    <location>
        <begin position="366"/>
        <end position="602"/>
    </location>
</feature>
<dbReference type="PROSITE" id="PS50111">
    <property type="entry name" value="CHEMOTAXIS_TRANSDUC_2"/>
    <property type="match status" value="1"/>
</dbReference>
<evidence type="ECO:0000256" key="2">
    <source>
        <dbReference type="ARBA" id="ARBA00022519"/>
    </source>
</evidence>
<protein>
    <submittedName>
        <fullName evidence="10">Methyl-accepting chemotaxis protein</fullName>
    </submittedName>
</protein>
<keyword evidence="6" id="KW-1133">Transmembrane helix</keyword>
<evidence type="ECO:0000256" key="4">
    <source>
        <dbReference type="ARBA" id="ARBA00029447"/>
    </source>
</evidence>
<dbReference type="RefSeq" id="WP_124936357.1">
    <property type="nucleotide sequence ID" value="NZ_RJVQ01000002.1"/>
</dbReference>
<dbReference type="GO" id="GO:0007165">
    <property type="term" value="P:signal transduction"/>
    <property type="evidence" value="ECO:0007669"/>
    <property type="project" value="UniProtKB-KW"/>
</dbReference>
<dbReference type="InterPro" id="IPR003660">
    <property type="entry name" value="HAMP_dom"/>
</dbReference>
<evidence type="ECO:0000256" key="5">
    <source>
        <dbReference type="PROSITE-ProRule" id="PRU00284"/>
    </source>
</evidence>
<gene>
    <name evidence="10" type="ORF">EES38_06530</name>
</gene>
<dbReference type="Gene3D" id="3.30.450.20">
    <property type="entry name" value="PAS domain"/>
    <property type="match status" value="2"/>
</dbReference>
<dbReference type="GO" id="GO:0005886">
    <property type="term" value="C:plasma membrane"/>
    <property type="evidence" value="ECO:0007669"/>
    <property type="project" value="UniProtKB-SubCell"/>
</dbReference>
<dbReference type="FunFam" id="1.10.287.950:FF:000001">
    <property type="entry name" value="Methyl-accepting chemotaxis sensory transducer"/>
    <property type="match status" value="1"/>
</dbReference>
<dbReference type="Pfam" id="PF00015">
    <property type="entry name" value="MCPsignal"/>
    <property type="match status" value="1"/>
</dbReference>
<feature type="domain" description="HAMP" evidence="9">
    <location>
        <begin position="311"/>
        <end position="361"/>
    </location>
</feature>
<keyword evidence="3 5" id="KW-0807">Transducer</keyword>
<dbReference type="InterPro" id="IPR000727">
    <property type="entry name" value="T_SNARE_dom"/>
</dbReference>
<dbReference type="InterPro" id="IPR004089">
    <property type="entry name" value="MCPsignal_dom"/>
</dbReference>
<dbReference type="OrthoDB" id="2489132at2"/>
<dbReference type="Gene3D" id="1.10.287.950">
    <property type="entry name" value="Methyl-accepting chemotaxis protein"/>
    <property type="match status" value="1"/>
</dbReference>
<dbReference type="PANTHER" id="PTHR32089">
    <property type="entry name" value="METHYL-ACCEPTING CHEMOTAXIS PROTEIN MCPB"/>
    <property type="match status" value="1"/>
</dbReference>
<keyword evidence="6" id="KW-0472">Membrane</keyword>
<evidence type="ECO:0000256" key="1">
    <source>
        <dbReference type="ARBA" id="ARBA00004429"/>
    </source>
</evidence>
<dbReference type="PROSITE" id="PS50885">
    <property type="entry name" value="HAMP"/>
    <property type="match status" value="1"/>
</dbReference>
<sequence>MNKLSLKQILLISVLSLVGISVAISSYLSYLKQEQNLAQAISSSSAELAMNHAKALEQFISEKVDGLKSIGQLYKDHPLPGNSDQDYIELAKVFANSMNTGSSFIGFEKNGDAFWSLETATWPNHKFNGDVRTKSYYKDGRKAEVPSMTEPYPDSSDASIYWISMVQKIQQGMIGVDMKLGFLNSLVKDAAGTQGNVALILNKDTTVLASSDVDNIKVSIKANSLDWFKAVAENVVNQASLTQEYQHGQKKIAFSHQIKVADKTWYFVLILDKAEAFHALAEARNASIITTIIVTLISLIIAYFVIQLAYRPILSLKAMISSLASGEGDLTQRLEVKSKDDLGQIADNVNKFISNLQEMMVEIKSSSVVLHDNISQMKVFSENNAKILDNHVIETEQVVTAIEEMNATSSSMATDIANAASLAQQTNDKSDISRNIVAKSKQNISELIEGVEVSAKHVQNMSSETENINTILSVIGDIAEQTNLLALNAAIEAARAGDQGRGFAVVADEVRNLATRTKTSTEQIEEALTRLLKGSQEIVSAMEDTKAKCWETSSESDNVVESLSEITNAIIQINELSTQIATAAEEQSSVTHDVSRNMNSLSEIVNDLAENGEQSLSRMTDITQVDHQLSQIVGRFKL</sequence>
<dbReference type="PROSITE" id="PS50192">
    <property type="entry name" value="T_SNARE"/>
    <property type="match status" value="1"/>
</dbReference>
<dbReference type="EMBL" id="RJVQ01000002">
    <property type="protein sequence ID" value="RQW64237.1"/>
    <property type="molecule type" value="Genomic_DNA"/>
</dbReference>
<comment type="similarity">
    <text evidence="4">Belongs to the methyl-accepting chemotaxis (MCP) protein family.</text>
</comment>
<reference evidence="10 11" key="1">
    <citation type="submission" date="2018-11" db="EMBL/GenBank/DDBJ databases">
        <title>Vibrio LJC006 sp. nov., isolated from seawater during the bloom of the enteromorpha.</title>
        <authorList>
            <person name="Liang J."/>
        </authorList>
    </citation>
    <scope>NUCLEOTIDE SEQUENCE [LARGE SCALE GENOMIC DNA]</scope>
    <source>
        <strain evidence="10 11">LJC006</strain>
    </source>
</reference>
<keyword evidence="2" id="KW-0997">Cell inner membrane</keyword>